<feature type="transmembrane region" description="Helical" evidence="1">
    <location>
        <begin position="18"/>
        <end position="39"/>
    </location>
</feature>
<comment type="caution">
    <text evidence="2">The sequence shown here is derived from an EMBL/GenBank/DDBJ whole genome shotgun (WGS) entry which is preliminary data.</text>
</comment>
<keyword evidence="3" id="KW-1185">Reference proteome</keyword>
<protein>
    <submittedName>
        <fullName evidence="2">Uncharacterized protein</fullName>
    </submittedName>
</protein>
<sequence>MKTKKNITKYYTYNLKGYLLPFTTIIFMIFILILTSYSYQYSLKLKTIHNLNIYYKQQLEQIVEKDEKYEKQGS</sequence>
<evidence type="ECO:0000256" key="1">
    <source>
        <dbReference type="SAM" id="Phobius"/>
    </source>
</evidence>
<dbReference type="Proteomes" id="UP000017131">
    <property type="component" value="Unassembled WGS sequence"/>
</dbReference>
<gene>
    <name evidence="2" type="ORF">SSIM_03660</name>
</gene>
<evidence type="ECO:0000313" key="3">
    <source>
        <dbReference type="Proteomes" id="UP000017131"/>
    </source>
</evidence>
<proteinExistence type="predicted"/>
<keyword evidence="1" id="KW-0472">Membrane</keyword>
<accession>A0ABN0PEI6</accession>
<dbReference type="EMBL" id="AXDY01000003">
    <property type="protein sequence ID" value="ERS93918.1"/>
    <property type="molecule type" value="Genomic_DNA"/>
</dbReference>
<evidence type="ECO:0000313" key="2">
    <source>
        <dbReference type="EMBL" id="ERS93918.1"/>
    </source>
</evidence>
<keyword evidence="1" id="KW-0812">Transmembrane</keyword>
<keyword evidence="1" id="KW-1133">Transmembrane helix</keyword>
<reference evidence="2 3" key="1">
    <citation type="journal article" date="2013" name="Genome Announc.">
        <title>Draft Genome Sequence of Staphylococcus simulans UMC-CNS-990, Isolated from a Case of Chronic Bovine Mastitis.</title>
        <authorList>
            <person name="Calcutt M.J."/>
            <person name="Foecking M.F."/>
            <person name="Hsieh H.Y."/>
            <person name="Perry J."/>
            <person name="Stewart G.C."/>
            <person name="Middleton J.R."/>
        </authorList>
    </citation>
    <scope>NUCLEOTIDE SEQUENCE [LARGE SCALE GENOMIC DNA]</scope>
    <source>
        <strain evidence="2 3">UMC-CNS-990</strain>
    </source>
</reference>
<organism evidence="2 3">
    <name type="scientific">Staphylococcus simulans UMC-CNS-990</name>
    <dbReference type="NCBI Taxonomy" id="1405498"/>
    <lineage>
        <taxon>Bacteria</taxon>
        <taxon>Bacillati</taxon>
        <taxon>Bacillota</taxon>
        <taxon>Bacilli</taxon>
        <taxon>Bacillales</taxon>
        <taxon>Staphylococcaceae</taxon>
        <taxon>Staphylococcus</taxon>
    </lineage>
</organism>
<name>A0ABN0PEI6_STASI</name>